<evidence type="ECO:0000256" key="6">
    <source>
        <dbReference type="ARBA" id="ARBA00022970"/>
    </source>
</evidence>
<keyword evidence="7 12" id="KW-1133">Transmembrane helix</keyword>
<name>A0A1W6Z2V1_9BORD</name>
<evidence type="ECO:0000256" key="9">
    <source>
        <dbReference type="ARBA" id="ARBA00060298"/>
    </source>
</evidence>
<dbReference type="EMBL" id="CP021109">
    <property type="protein sequence ID" value="ARP87705.1"/>
    <property type="molecule type" value="Genomic_DNA"/>
</dbReference>
<sequence length="230" mass="25742">MNYAFDWDVIVRSLPYLFRDGMVFTLKLTILSAIGGLVLGTILAMMRLSNNRLFNAIGAVYVNGLRALPLLLVIFWFYFLVPYIGAWITGADRPLAVGGFTSALVTFTLFEAAYYCEIMRAGIQSISRGQVSAGQALGLRYFQIMGSIILPQAFRNMMPVLLTQTIVLFQDTSLVYVLSLTDFMGAASKVAQRDGRLVEMYLFAAAVYFVICFTLSRLVKRMQTRMAIVR</sequence>
<dbReference type="Proteomes" id="UP000194139">
    <property type="component" value="Chromosome"/>
</dbReference>
<reference evidence="14 15" key="1">
    <citation type="submission" date="2017-05" db="EMBL/GenBank/DDBJ databases">
        <title>Complete and WGS of Bordetella genogroups.</title>
        <authorList>
            <person name="Spilker T."/>
            <person name="LiPuma J."/>
        </authorList>
    </citation>
    <scope>NUCLEOTIDE SEQUENCE [LARGE SCALE GENOMIC DNA]</scope>
    <source>
        <strain evidence="14 15">AU17164</strain>
    </source>
</reference>
<dbReference type="Pfam" id="PF00528">
    <property type="entry name" value="BPD_transp_1"/>
    <property type="match status" value="1"/>
</dbReference>
<evidence type="ECO:0000256" key="3">
    <source>
        <dbReference type="ARBA" id="ARBA00022448"/>
    </source>
</evidence>
<keyword evidence="5 12" id="KW-0812">Transmembrane</keyword>
<dbReference type="GO" id="GO:0022857">
    <property type="term" value="F:transmembrane transporter activity"/>
    <property type="evidence" value="ECO:0007669"/>
    <property type="project" value="InterPro"/>
</dbReference>
<dbReference type="InterPro" id="IPR010065">
    <property type="entry name" value="AA_ABC_transptr_permease_3TM"/>
</dbReference>
<keyword evidence="4" id="KW-1003">Cell membrane</keyword>
<dbReference type="PROSITE" id="PS50928">
    <property type="entry name" value="ABC_TM1"/>
    <property type="match status" value="1"/>
</dbReference>
<dbReference type="PANTHER" id="PTHR30614">
    <property type="entry name" value="MEMBRANE COMPONENT OF AMINO ACID ABC TRANSPORTER"/>
    <property type="match status" value="1"/>
</dbReference>
<keyword evidence="8 12" id="KW-0472">Membrane</keyword>
<feature type="transmembrane region" description="Helical" evidence="12">
    <location>
        <begin position="24"/>
        <end position="46"/>
    </location>
</feature>
<proteinExistence type="inferred from homology"/>
<dbReference type="Gene3D" id="1.10.3720.10">
    <property type="entry name" value="MetI-like"/>
    <property type="match status" value="1"/>
</dbReference>
<dbReference type="RefSeq" id="WP_086058429.1">
    <property type="nucleotide sequence ID" value="NZ_CP021109.1"/>
</dbReference>
<protein>
    <recommendedName>
        <fullName evidence="11">Glutamate/aspartate import permease protein GltK</fullName>
    </recommendedName>
</protein>
<dbReference type="AlphaFoldDB" id="A0A1W6Z2V1"/>
<evidence type="ECO:0000256" key="10">
    <source>
        <dbReference type="ARBA" id="ARBA00062718"/>
    </source>
</evidence>
<feature type="transmembrane region" description="Helical" evidence="12">
    <location>
        <begin position="67"/>
        <end position="89"/>
    </location>
</feature>
<evidence type="ECO:0000256" key="11">
    <source>
        <dbReference type="ARBA" id="ARBA00073645"/>
    </source>
</evidence>
<evidence type="ECO:0000256" key="8">
    <source>
        <dbReference type="ARBA" id="ARBA00023136"/>
    </source>
</evidence>
<dbReference type="NCBIfam" id="TIGR01726">
    <property type="entry name" value="HEQRo_perm_3TM"/>
    <property type="match status" value="1"/>
</dbReference>
<evidence type="ECO:0000256" key="1">
    <source>
        <dbReference type="ARBA" id="ARBA00004429"/>
    </source>
</evidence>
<dbReference type="GO" id="GO:0006865">
    <property type="term" value="P:amino acid transport"/>
    <property type="evidence" value="ECO:0007669"/>
    <property type="project" value="UniProtKB-KW"/>
</dbReference>
<evidence type="ECO:0000256" key="2">
    <source>
        <dbReference type="ARBA" id="ARBA00010072"/>
    </source>
</evidence>
<feature type="transmembrane region" description="Helical" evidence="12">
    <location>
        <begin position="95"/>
        <end position="116"/>
    </location>
</feature>
<dbReference type="InterPro" id="IPR000515">
    <property type="entry name" value="MetI-like"/>
</dbReference>
<evidence type="ECO:0000256" key="5">
    <source>
        <dbReference type="ARBA" id="ARBA00022692"/>
    </source>
</evidence>
<comment type="subunit">
    <text evidence="10">The complex is composed of two ATP-binding proteins (GltL), two transmembrane proteins (GltJ and GltK) and a solute-binding protein (GltI).</text>
</comment>
<dbReference type="FunFam" id="1.10.3720.10:FF:000006">
    <property type="entry name" value="Glutamate/aspartate ABC transporter, permease protein GltK"/>
    <property type="match status" value="1"/>
</dbReference>
<dbReference type="InterPro" id="IPR043429">
    <property type="entry name" value="ArtM/GltK/GlnP/TcyL/YhdX-like"/>
</dbReference>
<feature type="transmembrane region" description="Helical" evidence="12">
    <location>
        <begin position="200"/>
        <end position="219"/>
    </location>
</feature>
<evidence type="ECO:0000256" key="4">
    <source>
        <dbReference type="ARBA" id="ARBA00022475"/>
    </source>
</evidence>
<accession>A0A1W6Z2V1</accession>
<keyword evidence="3 12" id="KW-0813">Transport</keyword>
<evidence type="ECO:0000313" key="15">
    <source>
        <dbReference type="Proteomes" id="UP000194139"/>
    </source>
</evidence>
<keyword evidence="15" id="KW-1185">Reference proteome</keyword>
<evidence type="ECO:0000256" key="12">
    <source>
        <dbReference type="RuleBase" id="RU363032"/>
    </source>
</evidence>
<dbReference type="InterPro" id="IPR035906">
    <property type="entry name" value="MetI-like_sf"/>
</dbReference>
<comment type="subcellular location">
    <subcellularLocation>
        <location evidence="1">Cell inner membrane</location>
        <topology evidence="1">Multi-pass membrane protein</topology>
    </subcellularLocation>
    <subcellularLocation>
        <location evidence="12">Cell membrane</location>
        <topology evidence="12">Multi-pass membrane protein</topology>
    </subcellularLocation>
</comment>
<feature type="domain" description="ABC transmembrane type-1" evidence="13">
    <location>
        <begin position="22"/>
        <end position="219"/>
    </location>
</feature>
<keyword evidence="6" id="KW-0029">Amino-acid transport</keyword>
<dbReference type="GO" id="GO:0043190">
    <property type="term" value="C:ATP-binding cassette (ABC) transporter complex"/>
    <property type="evidence" value="ECO:0007669"/>
    <property type="project" value="InterPro"/>
</dbReference>
<comment type="similarity">
    <text evidence="2">Belongs to the binding-protein-dependent transport system permease family. HisMQ subfamily.</text>
</comment>
<organism evidence="14 15">
    <name type="scientific">Bordetella genomosp. 9</name>
    <dbReference type="NCBI Taxonomy" id="1416803"/>
    <lineage>
        <taxon>Bacteria</taxon>
        <taxon>Pseudomonadati</taxon>
        <taxon>Pseudomonadota</taxon>
        <taxon>Betaproteobacteria</taxon>
        <taxon>Burkholderiales</taxon>
        <taxon>Alcaligenaceae</taxon>
        <taxon>Bordetella</taxon>
    </lineage>
</organism>
<evidence type="ECO:0000256" key="7">
    <source>
        <dbReference type="ARBA" id="ARBA00022989"/>
    </source>
</evidence>
<feature type="transmembrane region" description="Helical" evidence="12">
    <location>
        <begin position="160"/>
        <end position="180"/>
    </location>
</feature>
<dbReference type="OrthoDB" id="9771188at2"/>
<gene>
    <name evidence="14" type="ORF">CAL13_16945</name>
</gene>
<comment type="function">
    <text evidence="9">Part of the ABC transporter complex GltIJKL involved in glutamate and aspartate uptake. Probably responsible for the translocation of the substrate across the membrane.</text>
</comment>
<dbReference type="PANTHER" id="PTHR30614:SF1">
    <property type="entry name" value="GLUTAMATE_ASPARTATE IMPORT PERMEASE PROTEIN GLTK"/>
    <property type="match status" value="1"/>
</dbReference>
<evidence type="ECO:0000259" key="13">
    <source>
        <dbReference type="PROSITE" id="PS50928"/>
    </source>
</evidence>
<dbReference type="CDD" id="cd06261">
    <property type="entry name" value="TM_PBP2"/>
    <property type="match status" value="1"/>
</dbReference>
<dbReference type="SUPFAM" id="SSF161098">
    <property type="entry name" value="MetI-like"/>
    <property type="match status" value="1"/>
</dbReference>
<evidence type="ECO:0000313" key="14">
    <source>
        <dbReference type="EMBL" id="ARP87705.1"/>
    </source>
</evidence>